<dbReference type="RefSeq" id="WP_344712511.1">
    <property type="nucleotide sequence ID" value="NZ_BAABCB010000005.1"/>
</dbReference>
<protein>
    <recommendedName>
        <fullName evidence="3">Uracil-DNA glycosylase-like domain-containing protein</fullName>
    </recommendedName>
</protein>
<name>A0ABP8CMI4_9FLAO</name>
<keyword evidence="2" id="KW-1185">Reference proteome</keyword>
<dbReference type="InterPro" id="IPR036895">
    <property type="entry name" value="Uracil-DNA_glycosylase-like_sf"/>
</dbReference>
<evidence type="ECO:0000313" key="1">
    <source>
        <dbReference type="EMBL" id="GAA4241126.1"/>
    </source>
</evidence>
<evidence type="ECO:0000313" key="2">
    <source>
        <dbReference type="Proteomes" id="UP001501682"/>
    </source>
</evidence>
<sequence length="198" mass="23414">MPCNHRFQANLYPEHKLKYLFVGTFNPEWDNPNGNNANWFYGRRTNSFWNIMPRAFDHPSLNNPENRLNPEPWKQYCYENSIGLTDMIETILDANEQEHQNQIINFLDDQLENFNDIQLTDIINIIKENSATLCGVYLTRYCHTLNENGIFNQRWLEIENLCNQIGIHHSCLVTPSNGYMMPRDEKVELWQNGINNCE</sequence>
<comment type="caution">
    <text evidence="1">The sequence shown here is derived from an EMBL/GenBank/DDBJ whole genome shotgun (WGS) entry which is preliminary data.</text>
</comment>
<dbReference type="EMBL" id="BAABCB010000005">
    <property type="protein sequence ID" value="GAA4241126.1"/>
    <property type="molecule type" value="Genomic_DNA"/>
</dbReference>
<evidence type="ECO:0008006" key="3">
    <source>
        <dbReference type="Google" id="ProtNLM"/>
    </source>
</evidence>
<dbReference type="Proteomes" id="UP001501682">
    <property type="component" value="Unassembled WGS sequence"/>
</dbReference>
<gene>
    <name evidence="1" type="ORF">GCM10022292_06300</name>
</gene>
<proteinExistence type="predicted"/>
<organism evidence="1 2">
    <name type="scientific">Winogradskyella damuponensis</name>
    <dbReference type="NCBI Taxonomy" id="943939"/>
    <lineage>
        <taxon>Bacteria</taxon>
        <taxon>Pseudomonadati</taxon>
        <taxon>Bacteroidota</taxon>
        <taxon>Flavobacteriia</taxon>
        <taxon>Flavobacteriales</taxon>
        <taxon>Flavobacteriaceae</taxon>
        <taxon>Winogradskyella</taxon>
    </lineage>
</organism>
<accession>A0ABP8CMI4</accession>
<dbReference type="Gene3D" id="3.40.470.10">
    <property type="entry name" value="Uracil-DNA glycosylase-like domain"/>
    <property type="match status" value="1"/>
</dbReference>
<reference evidence="2" key="1">
    <citation type="journal article" date="2019" name="Int. J. Syst. Evol. Microbiol.">
        <title>The Global Catalogue of Microorganisms (GCM) 10K type strain sequencing project: providing services to taxonomists for standard genome sequencing and annotation.</title>
        <authorList>
            <consortium name="The Broad Institute Genomics Platform"/>
            <consortium name="The Broad Institute Genome Sequencing Center for Infectious Disease"/>
            <person name="Wu L."/>
            <person name="Ma J."/>
        </authorList>
    </citation>
    <scope>NUCLEOTIDE SEQUENCE [LARGE SCALE GENOMIC DNA]</scope>
    <source>
        <strain evidence="2">JCM 17633</strain>
    </source>
</reference>